<dbReference type="InterPro" id="IPR019821">
    <property type="entry name" value="Kinesin_motor_CS"/>
</dbReference>
<reference evidence="14" key="1">
    <citation type="submission" date="2023-01" db="EMBL/GenBank/DDBJ databases">
        <title>Key to firefly adult light organ development and bioluminescence: homeobox transcription factors regulate luciferase expression and transportation to peroxisome.</title>
        <authorList>
            <person name="Fu X."/>
        </authorList>
    </citation>
    <scope>NUCLEOTIDE SEQUENCE [LARGE SCALE GENOMIC DNA]</scope>
</reference>
<evidence type="ECO:0000256" key="1">
    <source>
        <dbReference type="ARBA" id="ARBA00004245"/>
    </source>
</evidence>
<evidence type="ECO:0000313" key="14">
    <source>
        <dbReference type="Proteomes" id="UP001353858"/>
    </source>
</evidence>
<evidence type="ECO:0000256" key="5">
    <source>
        <dbReference type="ARBA" id="ARBA00022840"/>
    </source>
</evidence>
<evidence type="ECO:0000256" key="11">
    <source>
        <dbReference type="SAM" id="Coils"/>
    </source>
</evidence>
<proteinExistence type="inferred from homology"/>
<dbReference type="Pfam" id="PF00225">
    <property type="entry name" value="Kinesin"/>
    <property type="match status" value="1"/>
</dbReference>
<gene>
    <name evidence="13" type="ORF">RN001_008538</name>
</gene>
<dbReference type="PANTHER" id="PTHR47117:SF5">
    <property type="entry name" value="KINESIN-LIKE PROTEIN KIF14"/>
    <property type="match status" value="1"/>
</dbReference>
<keyword evidence="5 9" id="KW-0067">ATP-binding</keyword>
<evidence type="ECO:0000256" key="3">
    <source>
        <dbReference type="ARBA" id="ARBA00022701"/>
    </source>
</evidence>
<keyword evidence="8" id="KW-0206">Cytoskeleton</keyword>
<evidence type="ECO:0000259" key="12">
    <source>
        <dbReference type="PROSITE" id="PS50067"/>
    </source>
</evidence>
<keyword evidence="6 11" id="KW-0175">Coiled coil</keyword>
<dbReference type="GO" id="GO:0003777">
    <property type="term" value="F:microtubule motor activity"/>
    <property type="evidence" value="ECO:0007669"/>
    <property type="project" value="InterPro"/>
</dbReference>
<dbReference type="Proteomes" id="UP001353858">
    <property type="component" value="Unassembled WGS sequence"/>
</dbReference>
<evidence type="ECO:0000256" key="9">
    <source>
        <dbReference type="PROSITE-ProRule" id="PRU00283"/>
    </source>
</evidence>
<evidence type="ECO:0000256" key="10">
    <source>
        <dbReference type="RuleBase" id="RU000394"/>
    </source>
</evidence>
<evidence type="ECO:0000256" key="8">
    <source>
        <dbReference type="ARBA" id="ARBA00023212"/>
    </source>
</evidence>
<organism evidence="13 14">
    <name type="scientific">Aquatica leii</name>
    <dbReference type="NCBI Taxonomy" id="1421715"/>
    <lineage>
        <taxon>Eukaryota</taxon>
        <taxon>Metazoa</taxon>
        <taxon>Ecdysozoa</taxon>
        <taxon>Arthropoda</taxon>
        <taxon>Hexapoda</taxon>
        <taxon>Insecta</taxon>
        <taxon>Pterygota</taxon>
        <taxon>Neoptera</taxon>
        <taxon>Endopterygota</taxon>
        <taxon>Coleoptera</taxon>
        <taxon>Polyphaga</taxon>
        <taxon>Elateriformia</taxon>
        <taxon>Elateroidea</taxon>
        <taxon>Lampyridae</taxon>
        <taxon>Luciolinae</taxon>
        <taxon>Aquatica</taxon>
    </lineage>
</organism>
<accession>A0AAN7P9R7</accession>
<dbReference type="PROSITE" id="PS00411">
    <property type="entry name" value="KINESIN_MOTOR_1"/>
    <property type="match status" value="1"/>
</dbReference>
<keyword evidence="3 10" id="KW-0493">Microtubule</keyword>
<name>A0AAN7P9R7_9COLE</name>
<dbReference type="PROSITE" id="PS50067">
    <property type="entry name" value="KINESIN_MOTOR_2"/>
    <property type="match status" value="1"/>
</dbReference>
<dbReference type="InterPro" id="IPR001752">
    <property type="entry name" value="Kinesin_motor_dom"/>
</dbReference>
<dbReference type="PANTHER" id="PTHR47117">
    <property type="entry name" value="STAR-RELATED LIPID TRANSFER PROTEIN 9"/>
    <property type="match status" value="1"/>
</dbReference>
<dbReference type="GO" id="GO:0008017">
    <property type="term" value="F:microtubule binding"/>
    <property type="evidence" value="ECO:0007669"/>
    <property type="project" value="InterPro"/>
</dbReference>
<dbReference type="EMBL" id="JARPUR010000003">
    <property type="protein sequence ID" value="KAK4880392.1"/>
    <property type="molecule type" value="Genomic_DNA"/>
</dbReference>
<feature type="coiled-coil region" evidence="11">
    <location>
        <begin position="421"/>
        <end position="519"/>
    </location>
</feature>
<evidence type="ECO:0000256" key="7">
    <source>
        <dbReference type="ARBA" id="ARBA00023175"/>
    </source>
</evidence>
<comment type="caution">
    <text evidence="13">The sequence shown here is derived from an EMBL/GenBank/DDBJ whole genome shotgun (WGS) entry which is preliminary data.</text>
</comment>
<comment type="subcellular location">
    <subcellularLocation>
        <location evidence="1">Cytoplasm</location>
        <location evidence="1">Cytoskeleton</location>
    </subcellularLocation>
</comment>
<dbReference type="SUPFAM" id="SSF52540">
    <property type="entry name" value="P-loop containing nucleoside triphosphate hydrolases"/>
    <property type="match status" value="1"/>
</dbReference>
<feature type="binding site" evidence="9">
    <location>
        <begin position="155"/>
        <end position="162"/>
    </location>
    <ligand>
        <name>ATP</name>
        <dbReference type="ChEBI" id="CHEBI:30616"/>
    </ligand>
</feature>
<keyword evidence="7 9" id="KW-0505">Motor protein</keyword>
<dbReference type="PRINTS" id="PR00380">
    <property type="entry name" value="KINESINHEAVY"/>
</dbReference>
<comment type="similarity">
    <text evidence="9 10">Belongs to the TRAFAC class myosin-kinesin ATPase superfamily. Kinesin family.</text>
</comment>
<dbReference type="FunFam" id="3.40.850.10:FF:000042">
    <property type="entry name" value="Kinesin family member 14"/>
    <property type="match status" value="1"/>
</dbReference>
<sequence>MSSSSNTPKRNIATPLRLIKRKQSKLLPETPECFTHVTVETPSSSKVTLLNNDKCDEARNLIVAVRIRPMNARELSVVGAKNVITVDENKVSINSSCIGSSTTKLNYMFPYDHVFWSCDKSKFNYSSQDEVFSKIGNPLLENAFQGYNACLFAYGQTGSGKSYSMMGIDSENLDCNDIGIIPRFCKKLFNKIELLDDPNAAIVDVSYFEIYNEKIHDLLLSNSHRTPLKVREHPVWGPYVVNLSTYKVKSYEELKSWLLLGNKNRAVAATLMNEKSSRSHSIFSIELSLEENHIENVTKRSKISLVDLAGSERLGNTNNNSNEEKLKQGVFINKSLLTLGKVICALADQKKGVQFVPYRESVLTWLLRESLGGNSFTSMLATITPANVHIDETLATLRYACQARSIVNRAHVNEDPHERIIRELRVEVGRLQALRQDYERQSLSSSTIQIDSSIDYVHELDELRNQLTNKEKELEQAQQSWENRYKEHQLYQMEQLAEVEKKKEELESQIRIMSNLQNDVKLSPYRSNFLEEVENILKVSSSKEELLNQFEVWVAKCGYDYDVTLSKCGRYMRIVDNDSLKKANCPLNEVEVVTMRGEIQDLQNLINNLNWVTEECITDLDVSSVINDIYKAAKLLQPHISKEEKLRLAFAKFIKSTQVLETALLNNVNTKSKKVVTFRL</sequence>
<dbReference type="GO" id="GO:0007018">
    <property type="term" value="P:microtubule-based movement"/>
    <property type="evidence" value="ECO:0007669"/>
    <property type="project" value="InterPro"/>
</dbReference>
<evidence type="ECO:0000313" key="13">
    <source>
        <dbReference type="EMBL" id="KAK4880392.1"/>
    </source>
</evidence>
<dbReference type="Gene3D" id="3.40.850.10">
    <property type="entry name" value="Kinesin motor domain"/>
    <property type="match status" value="1"/>
</dbReference>
<evidence type="ECO:0000256" key="2">
    <source>
        <dbReference type="ARBA" id="ARBA00022490"/>
    </source>
</evidence>
<dbReference type="GO" id="GO:0005524">
    <property type="term" value="F:ATP binding"/>
    <property type="evidence" value="ECO:0007669"/>
    <property type="project" value="UniProtKB-UniRule"/>
</dbReference>
<dbReference type="GO" id="GO:0005874">
    <property type="term" value="C:microtubule"/>
    <property type="evidence" value="ECO:0007669"/>
    <property type="project" value="UniProtKB-KW"/>
</dbReference>
<protein>
    <recommendedName>
        <fullName evidence="10">Kinesin-like protein</fullName>
    </recommendedName>
</protein>
<keyword evidence="2" id="KW-0963">Cytoplasm</keyword>
<feature type="domain" description="Kinesin motor" evidence="12">
    <location>
        <begin position="60"/>
        <end position="406"/>
    </location>
</feature>
<dbReference type="InterPro" id="IPR027417">
    <property type="entry name" value="P-loop_NTPase"/>
</dbReference>
<keyword evidence="4 9" id="KW-0547">Nucleotide-binding</keyword>
<evidence type="ECO:0000256" key="6">
    <source>
        <dbReference type="ARBA" id="ARBA00023054"/>
    </source>
</evidence>
<keyword evidence="14" id="KW-1185">Reference proteome</keyword>
<evidence type="ECO:0000256" key="4">
    <source>
        <dbReference type="ARBA" id="ARBA00022741"/>
    </source>
</evidence>
<dbReference type="InterPro" id="IPR036961">
    <property type="entry name" value="Kinesin_motor_dom_sf"/>
</dbReference>
<dbReference type="AlphaFoldDB" id="A0AAN7P9R7"/>
<dbReference type="SMART" id="SM00129">
    <property type="entry name" value="KISc"/>
    <property type="match status" value="1"/>
</dbReference>